<accession>G4CPF2</accession>
<evidence type="ECO:0000313" key="3">
    <source>
        <dbReference type="Proteomes" id="UP000005336"/>
    </source>
</evidence>
<proteinExistence type="predicted"/>
<evidence type="ECO:0000313" key="2">
    <source>
        <dbReference type="EMBL" id="EGZ48066.1"/>
    </source>
</evidence>
<feature type="domain" description="ABM" evidence="1">
    <location>
        <begin position="8"/>
        <end position="102"/>
    </location>
</feature>
<dbReference type="GO" id="GO:0004497">
    <property type="term" value="F:monooxygenase activity"/>
    <property type="evidence" value="ECO:0007669"/>
    <property type="project" value="UniProtKB-KW"/>
</dbReference>
<reference evidence="2 3" key="1">
    <citation type="submission" date="2011-06" db="EMBL/GenBank/DDBJ databases">
        <authorList>
            <person name="Muzny D."/>
            <person name="Qin X."/>
            <person name="Deng J."/>
            <person name="Jiang H."/>
            <person name="Liu Y."/>
            <person name="Qu J."/>
            <person name="Song X.-Z."/>
            <person name="Zhang L."/>
            <person name="Thornton R."/>
            <person name="Coyle M."/>
            <person name="Francisco L."/>
            <person name="Jackson L."/>
            <person name="Javaid M."/>
            <person name="Korchina V."/>
            <person name="Kovar C."/>
            <person name="Mata R."/>
            <person name="Mathew T."/>
            <person name="Ngo R."/>
            <person name="Nguyen L."/>
            <person name="Nguyen N."/>
            <person name="Okwuonu G."/>
            <person name="Ongeri F."/>
            <person name="Pham C."/>
            <person name="Simmons D."/>
            <person name="Wilczek-Boney K."/>
            <person name="Hale W."/>
            <person name="Jakkamsetti A."/>
            <person name="Pham P."/>
            <person name="Ruth R."/>
            <person name="San Lucas F."/>
            <person name="Warren J."/>
            <person name="Zhang J."/>
            <person name="Zhao Z."/>
            <person name="Zhou C."/>
            <person name="Zhu D."/>
            <person name="Lee S."/>
            <person name="Bess C."/>
            <person name="Blankenburg K."/>
            <person name="Forbes L."/>
            <person name="Fu Q."/>
            <person name="Gubbala S."/>
            <person name="Hirani K."/>
            <person name="Jayaseelan J.C."/>
            <person name="Lara F."/>
            <person name="Munidasa M."/>
            <person name="Palculict T."/>
            <person name="Patil S."/>
            <person name="Pu L.-L."/>
            <person name="Saada N."/>
            <person name="Tang L."/>
            <person name="Weissenberger G."/>
            <person name="Zhu Y."/>
            <person name="Hemphill L."/>
            <person name="Shang Y."/>
            <person name="Youmans B."/>
            <person name="Ayvaz T."/>
            <person name="Ross M."/>
            <person name="Santibanez J."/>
            <person name="Aqrawi P."/>
            <person name="Gross S."/>
            <person name="Joshi V."/>
            <person name="Fowler G."/>
            <person name="Nazareth L."/>
            <person name="Reid J."/>
            <person name="Worley K."/>
            <person name="Petrosino J."/>
            <person name="Highlander S."/>
            <person name="Gibbs R."/>
        </authorList>
    </citation>
    <scope>NUCLEOTIDE SEQUENCE [LARGE SCALE GENOMIC DNA]</scope>
    <source>
        <strain evidence="2 3">9715</strain>
    </source>
</reference>
<dbReference type="PATRIC" id="fig|1030841.3.peg.945"/>
<dbReference type="STRING" id="1030841.HMPREF9370_0962"/>
<organism evidence="2 3">
    <name type="scientific">Neisseria wadsworthii 9715</name>
    <dbReference type="NCBI Taxonomy" id="1030841"/>
    <lineage>
        <taxon>Bacteria</taxon>
        <taxon>Pseudomonadati</taxon>
        <taxon>Pseudomonadota</taxon>
        <taxon>Betaproteobacteria</taxon>
        <taxon>Neisseriales</taxon>
        <taxon>Neisseriaceae</taxon>
        <taxon>Neisseria</taxon>
    </lineage>
</organism>
<name>G4CPF2_9NEIS</name>
<dbReference type="Pfam" id="PF03992">
    <property type="entry name" value="ABM"/>
    <property type="match status" value="1"/>
</dbReference>
<comment type="caution">
    <text evidence="2">The sequence shown here is derived from an EMBL/GenBank/DDBJ whole genome shotgun (WGS) entry which is preliminary data.</text>
</comment>
<dbReference type="PANTHER" id="PTHR33336:SF3">
    <property type="entry name" value="ABM DOMAIN-CONTAINING PROTEIN"/>
    <property type="match status" value="1"/>
</dbReference>
<keyword evidence="3" id="KW-1185">Reference proteome</keyword>
<dbReference type="EMBL" id="AGAZ01000036">
    <property type="protein sequence ID" value="EGZ48066.1"/>
    <property type="molecule type" value="Genomic_DNA"/>
</dbReference>
<dbReference type="InterPro" id="IPR050744">
    <property type="entry name" value="AI-2_Isomerase_LsrG"/>
</dbReference>
<dbReference type="PANTHER" id="PTHR33336">
    <property type="entry name" value="QUINOL MONOOXYGENASE YGIN-RELATED"/>
    <property type="match status" value="1"/>
</dbReference>
<dbReference type="Proteomes" id="UP000005336">
    <property type="component" value="Unassembled WGS sequence"/>
</dbReference>
<dbReference type="SUPFAM" id="SSF54909">
    <property type="entry name" value="Dimeric alpha+beta barrel"/>
    <property type="match status" value="1"/>
</dbReference>
<protein>
    <submittedName>
        <fullName evidence="2">Antibiotic biosynthesis monooxygenase</fullName>
    </submittedName>
</protein>
<dbReference type="InterPro" id="IPR011008">
    <property type="entry name" value="Dimeric_a/b-barrel"/>
</dbReference>
<gene>
    <name evidence="2" type="ORF">HMPREF9370_0962</name>
</gene>
<keyword evidence="2" id="KW-0503">Monooxygenase</keyword>
<dbReference type="HOGENOM" id="CLU_131496_11_1_4"/>
<dbReference type="GO" id="GO:0005829">
    <property type="term" value="C:cytosol"/>
    <property type="evidence" value="ECO:0007669"/>
    <property type="project" value="TreeGrafter"/>
</dbReference>
<dbReference type="InterPro" id="IPR007138">
    <property type="entry name" value="ABM_dom"/>
</dbReference>
<dbReference type="PROSITE" id="PS51725">
    <property type="entry name" value="ABM"/>
    <property type="match status" value="1"/>
</dbReference>
<sequence>MRNRMNKVKIAATITIKPEYRSELLDVLQKLVVASRNEAGNIRYDLHQDLDNENRFVFFENWQNTAAVEEHKASNHFQNFLQSIEGKVEGLDVVLLKDVSENID</sequence>
<dbReference type="Gene3D" id="3.30.70.100">
    <property type="match status" value="1"/>
</dbReference>
<dbReference type="AlphaFoldDB" id="G4CPF2"/>
<evidence type="ECO:0000259" key="1">
    <source>
        <dbReference type="PROSITE" id="PS51725"/>
    </source>
</evidence>
<keyword evidence="2" id="KW-0560">Oxidoreductase</keyword>